<dbReference type="Pfam" id="PF03886">
    <property type="entry name" value="ABC_trans_aux"/>
    <property type="match status" value="1"/>
</dbReference>
<accession>A0A7V8JP62</accession>
<organism evidence="3 4">
    <name type="scientific">Paracidovorax wautersii</name>
    <dbReference type="NCBI Taxonomy" id="1177982"/>
    <lineage>
        <taxon>Bacteria</taxon>
        <taxon>Pseudomonadati</taxon>
        <taxon>Pseudomonadota</taxon>
        <taxon>Betaproteobacteria</taxon>
        <taxon>Burkholderiales</taxon>
        <taxon>Comamonadaceae</taxon>
        <taxon>Paracidovorax</taxon>
    </lineage>
</organism>
<evidence type="ECO:0000313" key="4">
    <source>
        <dbReference type="Proteomes" id="UP000461670"/>
    </source>
</evidence>
<dbReference type="AlphaFoldDB" id="A0A7V8JP62"/>
<dbReference type="SUPFAM" id="SSF159594">
    <property type="entry name" value="XCC0632-like"/>
    <property type="match status" value="1"/>
</dbReference>
<evidence type="ECO:0000259" key="2">
    <source>
        <dbReference type="Pfam" id="PF03886"/>
    </source>
</evidence>
<proteinExistence type="predicted"/>
<feature type="signal peptide" evidence="1">
    <location>
        <begin position="1"/>
        <end position="41"/>
    </location>
</feature>
<name>A0A7V8JP62_9BURK</name>
<dbReference type="Proteomes" id="UP000461670">
    <property type="component" value="Unassembled WGS sequence"/>
</dbReference>
<gene>
    <name evidence="3" type="ORF">GAK30_03123</name>
</gene>
<feature type="chain" id="PRO_5031261310" description="ABC-type transport auxiliary lipoprotein component domain-containing protein" evidence="1">
    <location>
        <begin position="42"/>
        <end position="230"/>
    </location>
</feature>
<dbReference type="PROSITE" id="PS51257">
    <property type="entry name" value="PROKAR_LIPOPROTEIN"/>
    <property type="match status" value="1"/>
</dbReference>
<evidence type="ECO:0000313" key="3">
    <source>
        <dbReference type="EMBL" id="KAF1019460.1"/>
    </source>
</evidence>
<reference evidence="4" key="1">
    <citation type="journal article" date="2020" name="MBio">
        <title>Horizontal gene transfer to a defensive symbiont with a reduced genome amongst a multipartite beetle microbiome.</title>
        <authorList>
            <person name="Waterworth S.C."/>
            <person name="Florez L.V."/>
            <person name="Rees E.R."/>
            <person name="Hertweck C."/>
            <person name="Kaltenpoth M."/>
            <person name="Kwan J.C."/>
        </authorList>
    </citation>
    <scope>NUCLEOTIDE SEQUENCE [LARGE SCALE GENOMIC DNA]</scope>
</reference>
<evidence type="ECO:0000256" key="1">
    <source>
        <dbReference type="SAM" id="SignalP"/>
    </source>
</evidence>
<feature type="domain" description="ABC-type transport auxiliary lipoprotein component" evidence="2">
    <location>
        <begin position="58"/>
        <end position="216"/>
    </location>
</feature>
<comment type="caution">
    <text evidence="3">The sequence shown here is derived from an EMBL/GenBank/DDBJ whole genome shotgun (WGS) entry which is preliminary data.</text>
</comment>
<keyword evidence="1" id="KW-0732">Signal</keyword>
<dbReference type="Gene3D" id="3.40.50.10610">
    <property type="entry name" value="ABC-type transport auxiliary lipoprotein component"/>
    <property type="match status" value="1"/>
</dbReference>
<dbReference type="InterPro" id="IPR005586">
    <property type="entry name" value="ABC_trans_aux"/>
</dbReference>
<sequence>MKPDDLTCGHPAATPRRFRAALAALIAAAGLLAACSAPAPARYYTLLPAPSGAGTAEALASTSGTPGFALQVLPVRVPPASDLPQLLVRSSDGQVVPQENDRWLGPLADEIRSAVVAQLTRELGVPEVSSVAIPPGLPVYRLQIDVTRFGSARGQYALQETNWSLRDLSTPPSAAGAAPQAVLLCRGRQVVPAAGTGTAALVDGHQQALRQLVRQIETTLKQPPAQWRCA</sequence>
<protein>
    <recommendedName>
        <fullName evidence="2">ABC-type transport auxiliary lipoprotein component domain-containing protein</fullName>
    </recommendedName>
</protein>
<dbReference type="EMBL" id="WNDQ01000055">
    <property type="protein sequence ID" value="KAF1019460.1"/>
    <property type="molecule type" value="Genomic_DNA"/>
</dbReference>